<keyword evidence="4" id="KW-1185">Reference proteome</keyword>
<dbReference type="STRING" id="1844972.A7K91_25135"/>
<dbReference type="SMART" id="SM00530">
    <property type="entry name" value="HTH_XRE"/>
    <property type="match status" value="1"/>
</dbReference>
<sequence length="145" mass="16484">MHTFAERFQYLRKLTGLKQAEFAGRINLSQGRLSDIEKGKNKPSADTLVSVAQQFSTDVNWLLMGTGTAPQSIEIMNENLSLGEASGRLDSELLTEHIAEKELISKFKMLNKDNRKHIEKFMCYLIFEQQDYSPTTQGFSSQENC</sequence>
<dbReference type="AlphaFoldDB" id="A0A1A5YCB3"/>
<feature type="domain" description="HTH cro/C1-type" evidence="2">
    <location>
        <begin position="8"/>
        <end position="62"/>
    </location>
</feature>
<keyword evidence="1" id="KW-0238">DNA-binding</keyword>
<gene>
    <name evidence="3" type="ORF">A7K91_25135</name>
</gene>
<protein>
    <recommendedName>
        <fullName evidence="2">HTH cro/C1-type domain-containing protein</fullName>
    </recommendedName>
</protein>
<dbReference type="InterPro" id="IPR010982">
    <property type="entry name" value="Lambda_DNA-bd_dom_sf"/>
</dbReference>
<dbReference type="PROSITE" id="PS50943">
    <property type="entry name" value="HTH_CROC1"/>
    <property type="match status" value="1"/>
</dbReference>
<dbReference type="PANTHER" id="PTHR46797">
    <property type="entry name" value="HTH-TYPE TRANSCRIPTIONAL REGULATOR"/>
    <property type="match status" value="1"/>
</dbReference>
<evidence type="ECO:0000256" key="1">
    <source>
        <dbReference type="ARBA" id="ARBA00023125"/>
    </source>
</evidence>
<dbReference type="InterPro" id="IPR050807">
    <property type="entry name" value="TransReg_Diox_bact_type"/>
</dbReference>
<dbReference type="Proteomes" id="UP000092024">
    <property type="component" value="Unassembled WGS sequence"/>
</dbReference>
<dbReference type="GO" id="GO:0003677">
    <property type="term" value="F:DNA binding"/>
    <property type="evidence" value="ECO:0007669"/>
    <property type="project" value="UniProtKB-KW"/>
</dbReference>
<evidence type="ECO:0000313" key="4">
    <source>
        <dbReference type="Proteomes" id="UP000092024"/>
    </source>
</evidence>
<dbReference type="SUPFAM" id="SSF47413">
    <property type="entry name" value="lambda repressor-like DNA-binding domains"/>
    <property type="match status" value="1"/>
</dbReference>
<dbReference type="GO" id="GO:0003700">
    <property type="term" value="F:DNA-binding transcription factor activity"/>
    <property type="evidence" value="ECO:0007669"/>
    <property type="project" value="TreeGrafter"/>
</dbReference>
<dbReference type="EMBL" id="LYPA01000074">
    <property type="protein sequence ID" value="OBR63238.1"/>
    <property type="molecule type" value="Genomic_DNA"/>
</dbReference>
<proteinExistence type="predicted"/>
<dbReference type="PANTHER" id="PTHR46797:SF1">
    <property type="entry name" value="METHYLPHOSPHONATE SYNTHASE"/>
    <property type="match status" value="1"/>
</dbReference>
<accession>A0A1A5YCB3</accession>
<dbReference type="Gene3D" id="1.10.260.40">
    <property type="entry name" value="lambda repressor-like DNA-binding domains"/>
    <property type="match status" value="1"/>
</dbReference>
<dbReference type="CDD" id="cd00093">
    <property type="entry name" value="HTH_XRE"/>
    <property type="match status" value="1"/>
</dbReference>
<dbReference type="GO" id="GO:0005829">
    <property type="term" value="C:cytosol"/>
    <property type="evidence" value="ECO:0007669"/>
    <property type="project" value="TreeGrafter"/>
</dbReference>
<dbReference type="InterPro" id="IPR001387">
    <property type="entry name" value="Cro/C1-type_HTH"/>
</dbReference>
<reference evidence="3 4" key="1">
    <citation type="submission" date="2016-05" db="EMBL/GenBank/DDBJ databases">
        <title>Paenibacillus oryzae. sp. nov., isolated from the rice root.</title>
        <authorList>
            <person name="Zhang J."/>
            <person name="Zhang X."/>
        </authorList>
    </citation>
    <scope>NUCLEOTIDE SEQUENCE [LARGE SCALE GENOMIC DNA]</scope>
    <source>
        <strain evidence="3 4">1DrF-4</strain>
    </source>
</reference>
<evidence type="ECO:0000259" key="2">
    <source>
        <dbReference type="PROSITE" id="PS50943"/>
    </source>
</evidence>
<name>A0A1A5YCB3_9BACL</name>
<dbReference type="RefSeq" id="WP_068686504.1">
    <property type="nucleotide sequence ID" value="NZ_LYPA01000074.1"/>
</dbReference>
<dbReference type="OrthoDB" id="2003870at2"/>
<evidence type="ECO:0000313" key="3">
    <source>
        <dbReference type="EMBL" id="OBR63238.1"/>
    </source>
</evidence>
<comment type="caution">
    <text evidence="3">The sequence shown here is derived from an EMBL/GenBank/DDBJ whole genome shotgun (WGS) entry which is preliminary data.</text>
</comment>
<organism evidence="3 4">
    <name type="scientific">Paenibacillus oryzae</name>
    <dbReference type="NCBI Taxonomy" id="1844972"/>
    <lineage>
        <taxon>Bacteria</taxon>
        <taxon>Bacillati</taxon>
        <taxon>Bacillota</taxon>
        <taxon>Bacilli</taxon>
        <taxon>Bacillales</taxon>
        <taxon>Paenibacillaceae</taxon>
        <taxon>Paenibacillus</taxon>
    </lineage>
</organism>
<dbReference type="Pfam" id="PF01381">
    <property type="entry name" value="HTH_3"/>
    <property type="match status" value="1"/>
</dbReference>